<organism evidence="2 3">
    <name type="scientific">Plectosphaerella cucumerina</name>
    <dbReference type="NCBI Taxonomy" id="40658"/>
    <lineage>
        <taxon>Eukaryota</taxon>
        <taxon>Fungi</taxon>
        <taxon>Dikarya</taxon>
        <taxon>Ascomycota</taxon>
        <taxon>Pezizomycotina</taxon>
        <taxon>Sordariomycetes</taxon>
        <taxon>Hypocreomycetidae</taxon>
        <taxon>Glomerellales</taxon>
        <taxon>Plectosphaerellaceae</taxon>
        <taxon>Plectosphaerella</taxon>
    </lineage>
</organism>
<evidence type="ECO:0000313" key="3">
    <source>
        <dbReference type="Proteomes" id="UP000813385"/>
    </source>
</evidence>
<accession>A0A8K0TRP7</accession>
<reference evidence="2" key="1">
    <citation type="journal article" date="2021" name="Nat. Commun.">
        <title>Genetic determinants of endophytism in the Arabidopsis root mycobiome.</title>
        <authorList>
            <person name="Mesny F."/>
            <person name="Miyauchi S."/>
            <person name="Thiergart T."/>
            <person name="Pickel B."/>
            <person name="Atanasova L."/>
            <person name="Karlsson M."/>
            <person name="Huettel B."/>
            <person name="Barry K.W."/>
            <person name="Haridas S."/>
            <person name="Chen C."/>
            <person name="Bauer D."/>
            <person name="Andreopoulos W."/>
            <person name="Pangilinan J."/>
            <person name="LaButti K."/>
            <person name="Riley R."/>
            <person name="Lipzen A."/>
            <person name="Clum A."/>
            <person name="Drula E."/>
            <person name="Henrissat B."/>
            <person name="Kohler A."/>
            <person name="Grigoriev I.V."/>
            <person name="Martin F.M."/>
            <person name="Hacquard S."/>
        </authorList>
    </citation>
    <scope>NUCLEOTIDE SEQUENCE</scope>
    <source>
        <strain evidence="2">MPI-CAGE-AT-0016</strain>
    </source>
</reference>
<feature type="region of interest" description="Disordered" evidence="1">
    <location>
        <begin position="271"/>
        <end position="292"/>
    </location>
</feature>
<protein>
    <submittedName>
        <fullName evidence="2">Uncharacterized protein</fullName>
    </submittedName>
</protein>
<dbReference type="AlphaFoldDB" id="A0A8K0TRP7"/>
<feature type="compositionally biased region" description="Polar residues" evidence="1">
    <location>
        <begin position="169"/>
        <end position="178"/>
    </location>
</feature>
<feature type="region of interest" description="Disordered" evidence="1">
    <location>
        <begin position="1"/>
        <end position="25"/>
    </location>
</feature>
<feature type="compositionally biased region" description="Basic and acidic residues" evidence="1">
    <location>
        <begin position="41"/>
        <end position="53"/>
    </location>
</feature>
<feature type="region of interest" description="Disordered" evidence="1">
    <location>
        <begin position="41"/>
        <end position="74"/>
    </location>
</feature>
<sequence length="292" mass="31446">MSPPTTPTHEIQAPSSKPQEKEMDSFYAALDENQRDVVDKTMEHTQGEEEPRVGDPATCGATAGYDESPPRTDDWLTHRLASVDHSETELQQDYGAGNPEVLQVVPGGDAATAAGDVPNSAESMRKTDTYHAEEELPTEDLLSKMRSLRTTIESRISGINDATGRGRTTVRSGSQRGSSNFFHRLKQCEQFLKQAQDADTQLSAKLSESCAAAHDGGGIGGQSDAGIWASSRGDMGKFQAAVRMSAKKGLRFYQGLDAMTTGLAEEIDFRIHSEDNEADDNKTSSGSSKGGK</sequence>
<dbReference type="EMBL" id="JAGPXD010000001">
    <property type="protein sequence ID" value="KAH7377138.1"/>
    <property type="molecule type" value="Genomic_DNA"/>
</dbReference>
<feature type="compositionally biased region" description="Low complexity" evidence="1">
    <location>
        <begin position="283"/>
        <end position="292"/>
    </location>
</feature>
<evidence type="ECO:0000313" key="2">
    <source>
        <dbReference type="EMBL" id="KAH7377138.1"/>
    </source>
</evidence>
<keyword evidence="3" id="KW-1185">Reference proteome</keyword>
<proteinExistence type="predicted"/>
<feature type="compositionally biased region" description="Polar residues" evidence="1">
    <location>
        <begin position="7"/>
        <end position="17"/>
    </location>
</feature>
<gene>
    <name evidence="2" type="ORF">B0T11DRAFT_294520</name>
</gene>
<feature type="compositionally biased region" description="Basic and acidic residues" evidence="1">
    <location>
        <begin position="123"/>
        <end position="134"/>
    </location>
</feature>
<name>A0A8K0TRP7_9PEZI</name>
<dbReference type="Proteomes" id="UP000813385">
    <property type="component" value="Unassembled WGS sequence"/>
</dbReference>
<evidence type="ECO:0000256" key="1">
    <source>
        <dbReference type="SAM" id="MobiDB-lite"/>
    </source>
</evidence>
<comment type="caution">
    <text evidence="2">The sequence shown here is derived from an EMBL/GenBank/DDBJ whole genome shotgun (WGS) entry which is preliminary data.</text>
</comment>
<feature type="compositionally biased region" description="Basic and acidic residues" evidence="1">
    <location>
        <begin position="271"/>
        <end position="282"/>
    </location>
</feature>
<feature type="region of interest" description="Disordered" evidence="1">
    <location>
        <begin position="109"/>
        <end position="134"/>
    </location>
</feature>
<feature type="region of interest" description="Disordered" evidence="1">
    <location>
        <begin position="159"/>
        <end position="178"/>
    </location>
</feature>